<keyword evidence="3" id="KW-1185">Reference proteome</keyword>
<protein>
    <submittedName>
        <fullName evidence="2">Uncharacterized protein</fullName>
    </submittedName>
</protein>
<dbReference type="EMBL" id="JBHTGL010000008">
    <property type="protein sequence ID" value="MFD0627883.1"/>
    <property type="molecule type" value="Genomic_DNA"/>
</dbReference>
<gene>
    <name evidence="2" type="ORF">ACFQ2K_39840</name>
</gene>
<dbReference type="Proteomes" id="UP001596915">
    <property type="component" value="Unassembled WGS sequence"/>
</dbReference>
<comment type="caution">
    <text evidence="2">The sequence shown here is derived from an EMBL/GenBank/DDBJ whole genome shotgun (WGS) entry which is preliminary data.</text>
</comment>
<evidence type="ECO:0000313" key="2">
    <source>
        <dbReference type="EMBL" id="MFD0627883.1"/>
    </source>
</evidence>
<evidence type="ECO:0000313" key="3">
    <source>
        <dbReference type="Proteomes" id="UP001596915"/>
    </source>
</evidence>
<reference evidence="3" key="1">
    <citation type="journal article" date="2019" name="Int. J. Syst. Evol. Microbiol.">
        <title>The Global Catalogue of Microorganisms (GCM) 10K type strain sequencing project: providing services to taxonomists for standard genome sequencing and annotation.</title>
        <authorList>
            <consortium name="The Broad Institute Genomics Platform"/>
            <consortium name="The Broad Institute Genome Sequencing Center for Infectious Disease"/>
            <person name="Wu L."/>
            <person name="Ma J."/>
        </authorList>
    </citation>
    <scope>NUCLEOTIDE SEQUENCE [LARGE SCALE GENOMIC DNA]</scope>
    <source>
        <strain evidence="3">JCM 12607</strain>
    </source>
</reference>
<accession>A0ABW2X4D7</accession>
<sequence length="69" mass="7396">MIPPVLLRWRCLFDAEDVGPAAKDIARVALATLLHKYGFQDPGTTAQDPHPRTARIPGRARGSGGCPTS</sequence>
<feature type="region of interest" description="Disordered" evidence="1">
    <location>
        <begin position="40"/>
        <end position="69"/>
    </location>
</feature>
<proteinExistence type="predicted"/>
<organism evidence="2 3">
    <name type="scientific">Streptomyces sanglieri</name>
    <dbReference type="NCBI Taxonomy" id="193460"/>
    <lineage>
        <taxon>Bacteria</taxon>
        <taxon>Bacillati</taxon>
        <taxon>Actinomycetota</taxon>
        <taxon>Actinomycetes</taxon>
        <taxon>Kitasatosporales</taxon>
        <taxon>Streptomycetaceae</taxon>
        <taxon>Streptomyces</taxon>
    </lineage>
</organism>
<evidence type="ECO:0000256" key="1">
    <source>
        <dbReference type="SAM" id="MobiDB-lite"/>
    </source>
</evidence>
<name>A0ABW2X4D7_9ACTN</name>